<proteinExistence type="predicted"/>
<gene>
    <name evidence="4" type="primary">ZC3H11A</name>
    <name evidence="4" type="ORF">TCON_0459</name>
</gene>
<evidence type="ECO:0000256" key="2">
    <source>
        <dbReference type="SAM" id="MobiDB-lite"/>
    </source>
</evidence>
<dbReference type="PROSITE" id="PS50103">
    <property type="entry name" value="ZF_C3H1"/>
    <property type="match status" value="1"/>
</dbReference>
<organism evidence="4 5">
    <name type="scientific">Astathelohania contejeani</name>
    <dbReference type="NCBI Taxonomy" id="164912"/>
    <lineage>
        <taxon>Eukaryota</taxon>
        <taxon>Fungi</taxon>
        <taxon>Fungi incertae sedis</taxon>
        <taxon>Microsporidia</taxon>
        <taxon>Astathelohaniidae</taxon>
        <taxon>Astathelohania</taxon>
    </lineage>
</organism>
<dbReference type="InterPro" id="IPR041686">
    <property type="entry name" value="Znf-CCCH_3"/>
</dbReference>
<evidence type="ECO:0000313" key="5">
    <source>
        <dbReference type="Proteomes" id="UP001516464"/>
    </source>
</evidence>
<protein>
    <submittedName>
        <fullName evidence="4">Zinc finger CCCH domain-containing protein 11A</fullName>
    </submittedName>
</protein>
<dbReference type="EMBL" id="SBIQ01000017">
    <property type="protein sequence ID" value="KAF7684347.1"/>
    <property type="molecule type" value="Genomic_DNA"/>
</dbReference>
<dbReference type="SMART" id="SM00356">
    <property type="entry name" value="ZnF_C3H1"/>
    <property type="match status" value="2"/>
</dbReference>
<feature type="compositionally biased region" description="Acidic residues" evidence="2">
    <location>
        <begin position="195"/>
        <end position="204"/>
    </location>
</feature>
<feature type="zinc finger region" description="C3H1-type" evidence="1">
    <location>
        <begin position="1"/>
        <end position="24"/>
    </location>
</feature>
<reference evidence="4 5" key="1">
    <citation type="submission" date="2019-01" db="EMBL/GenBank/DDBJ databases">
        <title>Genomes sequencing and comparative genomics of infectious freshwater microsporidia, Cucumispora dikerogammari and Thelohania contejeani.</title>
        <authorList>
            <person name="Cormier A."/>
            <person name="Giraud I."/>
            <person name="Wattier R."/>
            <person name="Teixeira M."/>
            <person name="Grandjean F."/>
            <person name="Rigaud T."/>
            <person name="Cordaux R."/>
        </authorList>
    </citation>
    <scope>NUCLEOTIDE SEQUENCE [LARGE SCALE GENOMIC DNA]</scope>
    <source>
        <strain evidence="4">T1</strain>
        <tissue evidence="4">Spores</tissue>
    </source>
</reference>
<dbReference type="PANTHER" id="PTHR15725:SF14">
    <property type="entry name" value="ZINC FINGER CCCH DOMAIN-CONTAINING PROTEIN 11A"/>
    <property type="match status" value="1"/>
</dbReference>
<feature type="compositionally biased region" description="Basic and acidic residues" evidence="2">
    <location>
        <begin position="161"/>
        <end position="190"/>
    </location>
</feature>
<keyword evidence="5" id="KW-1185">Reference proteome</keyword>
<feature type="domain" description="C3H1-type" evidence="3">
    <location>
        <begin position="1"/>
        <end position="24"/>
    </location>
</feature>
<dbReference type="InterPro" id="IPR000571">
    <property type="entry name" value="Znf_CCCH"/>
</dbReference>
<keyword evidence="1" id="KW-0863">Zinc-finger</keyword>
<keyword evidence="1" id="KW-0862">Zinc</keyword>
<evidence type="ECO:0000256" key="1">
    <source>
        <dbReference type="PROSITE-ProRule" id="PRU00723"/>
    </source>
</evidence>
<keyword evidence="1" id="KW-0479">Metal-binding</keyword>
<dbReference type="Gene3D" id="4.10.1000.10">
    <property type="entry name" value="Zinc finger, CCCH-type"/>
    <property type="match status" value="1"/>
</dbReference>
<dbReference type="Pfam" id="PF15663">
    <property type="entry name" value="zf-CCCH_3"/>
    <property type="match status" value="1"/>
</dbReference>
<comment type="caution">
    <text evidence="4">The sequence shown here is derived from an EMBL/GenBank/DDBJ whole genome shotgun (WGS) entry which is preliminary data.</text>
</comment>
<dbReference type="PANTHER" id="PTHR15725">
    <property type="entry name" value="ZN-FINGER, C-X8-C-X5-C-X3-H TYPE-CONTAINING"/>
    <property type="match status" value="1"/>
</dbReference>
<feature type="region of interest" description="Disordered" evidence="2">
    <location>
        <begin position="161"/>
        <end position="204"/>
    </location>
</feature>
<evidence type="ECO:0000313" key="4">
    <source>
        <dbReference type="EMBL" id="KAF7684347.1"/>
    </source>
</evidence>
<name>A0ABQ7I1I3_9MICR</name>
<accession>A0ABQ7I1I3</accession>
<dbReference type="Proteomes" id="UP001516464">
    <property type="component" value="Unassembled WGS sequence"/>
</dbReference>
<evidence type="ECO:0000259" key="3">
    <source>
        <dbReference type="PROSITE" id="PS50103"/>
    </source>
</evidence>
<sequence>MEDCYYFLYSVCKKKDCAFRHSLQSKENPVLCKTWNLKGTCKLDCPFRHSNYHIIKNRGDMMCYWESQLTGCTKKYCEYKHEDPKKDEWKGVKVKTLEEIKKDEVEYLRNKRKIEEEMEIKKIKEIKTKENIIEYTIKEEVVKKDVIDDLLKEDITKKDVMDSSLKEDHKKDGVIKLNDNKHKDNKKDTHINTQPEEEVEIEEDLSEELAELERLLNS</sequence>